<name>A0ABS3PU78_9FLAO</name>
<dbReference type="RefSeq" id="WP_208057382.1">
    <property type="nucleotide sequence ID" value="NZ_JAGDYP010000001.1"/>
</dbReference>
<sequence>MSFFDSLQKKYFCKINRTIRKRKKKGYELFLYTRNDISISDENISENIANYIKDNIIEFDDFDCIEIYIKDKDTLFKYRKELHNTN</sequence>
<comment type="caution">
    <text evidence="1">The sequence shown here is derived from an EMBL/GenBank/DDBJ whole genome shotgun (WGS) entry which is preliminary data.</text>
</comment>
<keyword evidence="2" id="KW-1185">Reference proteome</keyword>
<organism evidence="1 2">
    <name type="scientific">Capnocytophaga bilenii</name>
    <dbReference type="NCBI Taxonomy" id="2819369"/>
    <lineage>
        <taxon>Bacteria</taxon>
        <taxon>Pseudomonadati</taxon>
        <taxon>Bacteroidota</taxon>
        <taxon>Flavobacteriia</taxon>
        <taxon>Flavobacteriales</taxon>
        <taxon>Flavobacteriaceae</taxon>
        <taxon>Capnocytophaga</taxon>
    </lineage>
</organism>
<dbReference type="Proteomes" id="UP000681610">
    <property type="component" value="Unassembled WGS sequence"/>
</dbReference>
<reference evidence="1 2" key="1">
    <citation type="submission" date="2021-03" db="EMBL/GenBank/DDBJ databases">
        <title>Isolation and description of Capnocytophaga bilenii sp. nov., a novel Capnocytophaga species, isolated from a gingivitis subject.</title>
        <authorList>
            <person name="Antezack A."/>
            <person name="Monnet-Corti V."/>
            <person name="La Scola B."/>
        </authorList>
    </citation>
    <scope>NUCLEOTIDE SEQUENCE [LARGE SCALE GENOMIC DNA]</scope>
    <source>
        <strain evidence="1 2">Marseille-Q4570</strain>
    </source>
</reference>
<proteinExistence type="predicted"/>
<protein>
    <submittedName>
        <fullName evidence="1">Uncharacterized protein</fullName>
    </submittedName>
</protein>
<evidence type="ECO:0000313" key="1">
    <source>
        <dbReference type="EMBL" id="MBO1882884.1"/>
    </source>
</evidence>
<gene>
    <name evidence="1" type="ORF">J4N46_00145</name>
</gene>
<dbReference type="EMBL" id="JAGDYP010000001">
    <property type="protein sequence ID" value="MBO1882884.1"/>
    <property type="molecule type" value="Genomic_DNA"/>
</dbReference>
<accession>A0ABS3PU78</accession>
<evidence type="ECO:0000313" key="2">
    <source>
        <dbReference type="Proteomes" id="UP000681610"/>
    </source>
</evidence>